<evidence type="ECO:0000256" key="9">
    <source>
        <dbReference type="RuleBase" id="RU280819"/>
    </source>
</evidence>
<sequence length="496" mass="54330">MSDSSIDYKKLKEDFVSNLTGGPISEISAVTAVGPVAIFLWSVLQARQSFFKSYSVVAFLVDYFINVGTIILSTTLYSSTPILLSLLLVAPALLVWALPSSSSPKKKPLVPPAAKSKNASGALGVLSLKPFLTTYRGSMMIMTCTAILAVDFRLFPRRFAKVETWGTSLMDLGVGSFVYSAGVVAARPVLKQRAEGRTTPLLRRLTQSMRHSLPLLILGVIRTLSVKGLDYAEHVTEYGVHWNFFFTLGFLPPFVAVFQSALKIVPSYATLAVLLSVVYQLALDNTPLKAFVLTAPRNNLFSMNKEGIFSFIGYLSIFLCGQDAGMYILPRSITPPRSGVSKGSQRTTLLLTMAVWSMIWAALYFFATDYSFGFGLSVSRRLANLPYVLWVAAFNSTQILICCLIDTIFFPAFYNANDARTEKEAYINATSRVLRAFNRNGLAVFLLANLLTGLVNMTVPTLDMTPRQTMGILVGYTGLLSVVAVGLDAYDISIKL</sequence>
<dbReference type="Pfam" id="PF06423">
    <property type="entry name" value="GWT1"/>
    <property type="match status" value="1"/>
</dbReference>
<feature type="transmembrane region" description="Helical" evidence="9">
    <location>
        <begin position="168"/>
        <end position="190"/>
    </location>
</feature>
<feature type="transmembrane region" description="Helical" evidence="9">
    <location>
        <begin position="387"/>
        <end position="414"/>
    </location>
</feature>
<organism evidence="10 11">
    <name type="scientific">Pseudallescheria apiosperma</name>
    <name type="common">Scedosporium apiospermum</name>
    <dbReference type="NCBI Taxonomy" id="563466"/>
    <lineage>
        <taxon>Eukaryota</taxon>
        <taxon>Fungi</taxon>
        <taxon>Dikarya</taxon>
        <taxon>Ascomycota</taxon>
        <taxon>Pezizomycotina</taxon>
        <taxon>Sordariomycetes</taxon>
        <taxon>Hypocreomycetidae</taxon>
        <taxon>Microascales</taxon>
        <taxon>Microascaceae</taxon>
        <taxon>Scedosporium</taxon>
    </lineage>
</organism>
<dbReference type="EMBL" id="JOWA01000055">
    <property type="protein sequence ID" value="KEZ45959.1"/>
    <property type="molecule type" value="Genomic_DNA"/>
</dbReference>
<feature type="transmembrane region" description="Helical" evidence="9">
    <location>
        <begin position="241"/>
        <end position="258"/>
    </location>
</feature>
<dbReference type="UniPathway" id="UPA00196"/>
<evidence type="ECO:0000256" key="8">
    <source>
        <dbReference type="ARBA" id="ARBA00023136"/>
    </source>
</evidence>
<feature type="transmembrane region" description="Helical" evidence="9">
    <location>
        <begin position="265"/>
        <end position="283"/>
    </location>
</feature>
<comment type="similarity">
    <text evidence="4 9">Belongs to the PIGW family.</text>
</comment>
<comment type="subcellular location">
    <subcellularLocation>
        <location evidence="2 9">Endoplasmic reticulum membrane</location>
        <topology evidence="2 9">Multi-pass membrane protein</topology>
    </subcellularLocation>
</comment>
<evidence type="ECO:0000313" key="10">
    <source>
        <dbReference type="EMBL" id="KEZ45959.1"/>
    </source>
</evidence>
<feature type="transmembrane region" description="Helical" evidence="9">
    <location>
        <begin position="308"/>
        <end position="329"/>
    </location>
</feature>
<comment type="function">
    <text evidence="1">Probable acetyltransferase, which acetylates the inositol ring of phosphatidylinositol during biosynthesis of GPI-anchor.</text>
</comment>
<dbReference type="GO" id="GO:0005789">
    <property type="term" value="C:endoplasmic reticulum membrane"/>
    <property type="evidence" value="ECO:0007669"/>
    <property type="project" value="UniProtKB-SubCell"/>
</dbReference>
<feature type="transmembrane region" description="Helical" evidence="9">
    <location>
        <begin position="137"/>
        <end position="156"/>
    </location>
</feature>
<feature type="transmembrane region" description="Helical" evidence="9">
    <location>
        <begin position="56"/>
        <end position="76"/>
    </location>
</feature>
<comment type="pathway">
    <text evidence="3 9">Glycolipid biosynthesis; glycosylphosphatidylinositol-anchor biosynthesis.</text>
</comment>
<reference evidence="10 11" key="1">
    <citation type="journal article" date="2014" name="Genome Announc.">
        <title>Draft genome sequence of the pathogenic fungus Scedosporium apiospermum.</title>
        <authorList>
            <person name="Vandeputte P."/>
            <person name="Ghamrawi S."/>
            <person name="Rechenmann M."/>
            <person name="Iltis A."/>
            <person name="Giraud S."/>
            <person name="Fleury M."/>
            <person name="Thornton C."/>
            <person name="Delhaes L."/>
            <person name="Meyer W."/>
            <person name="Papon N."/>
            <person name="Bouchara J.P."/>
        </authorList>
    </citation>
    <scope>NUCLEOTIDE SEQUENCE [LARGE SCALE GENOMIC DNA]</scope>
    <source>
        <strain evidence="10 11">IHEM 14462</strain>
    </source>
</reference>
<dbReference type="OrthoDB" id="15270at2759"/>
<evidence type="ECO:0000256" key="2">
    <source>
        <dbReference type="ARBA" id="ARBA00004477"/>
    </source>
</evidence>
<dbReference type="RefSeq" id="XP_016645758.1">
    <property type="nucleotide sequence ID" value="XM_016784642.1"/>
</dbReference>
<evidence type="ECO:0000256" key="3">
    <source>
        <dbReference type="ARBA" id="ARBA00004687"/>
    </source>
</evidence>
<accession>A0A084GF47</accession>
<dbReference type="GO" id="GO:0006506">
    <property type="term" value="P:GPI anchor biosynthetic process"/>
    <property type="evidence" value="ECO:0007669"/>
    <property type="project" value="UniProtKB-UniPathway"/>
</dbReference>
<dbReference type="PIRSF" id="PIRSF017321">
    <property type="entry name" value="GWT1"/>
    <property type="match status" value="1"/>
</dbReference>
<keyword evidence="8 9" id="KW-0472">Membrane</keyword>
<keyword evidence="5 9" id="KW-0337">GPI-anchor biosynthesis</keyword>
<dbReference type="KEGG" id="sapo:SAPIO_CDS1348"/>
<dbReference type="EC" id="2.3.-.-" evidence="9"/>
<keyword evidence="7 9" id="KW-1133">Transmembrane helix</keyword>
<feature type="transmembrane region" description="Helical" evidence="9">
    <location>
        <begin position="27"/>
        <end position="44"/>
    </location>
</feature>
<evidence type="ECO:0000313" key="11">
    <source>
        <dbReference type="Proteomes" id="UP000028545"/>
    </source>
</evidence>
<dbReference type="GeneID" id="27720420"/>
<feature type="transmembrane region" description="Helical" evidence="9">
    <location>
        <begin position="441"/>
        <end position="459"/>
    </location>
</feature>
<feature type="transmembrane region" description="Helical" evidence="9">
    <location>
        <begin position="349"/>
        <end position="367"/>
    </location>
</feature>
<evidence type="ECO:0000256" key="4">
    <source>
        <dbReference type="ARBA" id="ARBA00007559"/>
    </source>
</evidence>
<name>A0A084GF47_PSEDA</name>
<evidence type="ECO:0000256" key="7">
    <source>
        <dbReference type="ARBA" id="ARBA00022989"/>
    </source>
</evidence>
<keyword evidence="11" id="KW-1185">Reference proteome</keyword>
<dbReference type="HOGENOM" id="CLU_020802_2_2_1"/>
<keyword evidence="9" id="KW-0012">Acyltransferase</keyword>
<dbReference type="PANTHER" id="PTHR20661">
    <property type="entry name" value="PHOSPHATIDYLINOSITOL-GLYCAN BIOSYNTHESIS CLASS W PROTEIN"/>
    <property type="match status" value="1"/>
</dbReference>
<comment type="caution">
    <text evidence="10">The sequence shown here is derived from an EMBL/GenBank/DDBJ whole genome shotgun (WGS) entry which is preliminary data.</text>
</comment>
<feature type="transmembrane region" description="Helical" evidence="9">
    <location>
        <begin position="471"/>
        <end position="490"/>
    </location>
</feature>
<dbReference type="GO" id="GO:0072659">
    <property type="term" value="P:protein localization to plasma membrane"/>
    <property type="evidence" value="ECO:0007669"/>
    <property type="project" value="TreeGrafter"/>
</dbReference>
<keyword evidence="9" id="KW-0808">Transferase</keyword>
<comment type="function">
    <text evidence="9">A acetyltransferase, which acetylates the inositol ring of phosphatidylinositol during biosynthesis of GPI-anchor.</text>
</comment>
<protein>
    <recommendedName>
        <fullName evidence="9">GPI-anchored wall transfer protein</fullName>
        <ecNumber evidence="9">2.3.-.-</ecNumber>
    </recommendedName>
</protein>
<feature type="transmembrane region" description="Helical" evidence="9">
    <location>
        <begin position="82"/>
        <end position="99"/>
    </location>
</feature>
<dbReference type="VEuPathDB" id="FungiDB:SAPIO_CDS1348"/>
<dbReference type="Proteomes" id="UP000028545">
    <property type="component" value="Unassembled WGS sequence"/>
</dbReference>
<evidence type="ECO:0000256" key="5">
    <source>
        <dbReference type="ARBA" id="ARBA00022502"/>
    </source>
</evidence>
<dbReference type="GO" id="GO:0032216">
    <property type="term" value="F:glucosaminyl-phosphatidylinositol O-acyltransferase activity"/>
    <property type="evidence" value="ECO:0007669"/>
    <property type="project" value="TreeGrafter"/>
</dbReference>
<keyword evidence="6 9" id="KW-0812">Transmembrane</keyword>
<keyword evidence="9" id="KW-0256">Endoplasmic reticulum</keyword>
<evidence type="ECO:0000256" key="6">
    <source>
        <dbReference type="ARBA" id="ARBA00022692"/>
    </source>
</evidence>
<dbReference type="PANTHER" id="PTHR20661:SF0">
    <property type="entry name" value="PHOSPHATIDYLINOSITOL-GLYCAN BIOSYNTHESIS CLASS W PROTEIN"/>
    <property type="match status" value="1"/>
</dbReference>
<gene>
    <name evidence="10" type="ORF">SAPIO_CDS1348</name>
</gene>
<dbReference type="InterPro" id="IPR009447">
    <property type="entry name" value="PIGW/GWT1"/>
</dbReference>
<proteinExistence type="inferred from homology"/>
<evidence type="ECO:0000256" key="1">
    <source>
        <dbReference type="ARBA" id="ARBA00002531"/>
    </source>
</evidence>
<dbReference type="OMA" id="GLYVMQP"/>
<dbReference type="AlphaFoldDB" id="A0A084GF47"/>